<name>A0A1U7P123_9DEIO</name>
<proteinExistence type="predicted"/>
<dbReference type="EMBL" id="MSTI01000052">
    <property type="protein sequence ID" value="OLV18869.1"/>
    <property type="molecule type" value="Genomic_DNA"/>
</dbReference>
<dbReference type="InterPro" id="IPR036390">
    <property type="entry name" value="WH_DNA-bd_sf"/>
</dbReference>
<protein>
    <submittedName>
        <fullName evidence="2">Transcriptional regulator, MarR family</fullName>
    </submittedName>
</protein>
<gene>
    <name evidence="2" type="ORF">BOO71_0004489</name>
</gene>
<dbReference type="SMART" id="SM00347">
    <property type="entry name" value="HTH_MARR"/>
    <property type="match status" value="1"/>
</dbReference>
<dbReference type="InterPro" id="IPR000835">
    <property type="entry name" value="HTH_MarR-typ"/>
</dbReference>
<dbReference type="SUPFAM" id="SSF46785">
    <property type="entry name" value="Winged helix' DNA-binding domain"/>
    <property type="match status" value="1"/>
</dbReference>
<dbReference type="GO" id="GO:0006950">
    <property type="term" value="P:response to stress"/>
    <property type="evidence" value="ECO:0007669"/>
    <property type="project" value="TreeGrafter"/>
</dbReference>
<dbReference type="Proteomes" id="UP000186607">
    <property type="component" value="Unassembled WGS sequence"/>
</dbReference>
<dbReference type="InterPro" id="IPR039422">
    <property type="entry name" value="MarR/SlyA-like"/>
</dbReference>
<evidence type="ECO:0000313" key="3">
    <source>
        <dbReference type="Proteomes" id="UP000186607"/>
    </source>
</evidence>
<dbReference type="PROSITE" id="PS50995">
    <property type="entry name" value="HTH_MARR_2"/>
    <property type="match status" value="1"/>
</dbReference>
<sequence length="149" mass="16677">MLEVPTIPAEFLNHLGFVVNRVAERLNAQVAQVTLHHGLTVPQYGLLLLLQAEGPQAQIELSMRVGLDRTSVMRTVDLLEKRAFVRRDPDPSDRRKHSVVLTETGAALLDQTLPQVRQAERDVTGLLSAQEQTQLMELLRRLLVTNRAG</sequence>
<dbReference type="PANTHER" id="PTHR33164:SF43">
    <property type="entry name" value="HTH-TYPE TRANSCRIPTIONAL REPRESSOR YETL"/>
    <property type="match status" value="1"/>
</dbReference>
<comment type="caution">
    <text evidence="2">The sequence shown here is derived from an EMBL/GenBank/DDBJ whole genome shotgun (WGS) entry which is preliminary data.</text>
</comment>
<dbReference type="GO" id="GO:0003700">
    <property type="term" value="F:DNA-binding transcription factor activity"/>
    <property type="evidence" value="ECO:0007669"/>
    <property type="project" value="InterPro"/>
</dbReference>
<dbReference type="AlphaFoldDB" id="A0A1U7P123"/>
<accession>A0A1U7P123</accession>
<dbReference type="Gene3D" id="1.10.10.10">
    <property type="entry name" value="Winged helix-like DNA-binding domain superfamily/Winged helix DNA-binding domain"/>
    <property type="match status" value="1"/>
</dbReference>
<reference evidence="2 3" key="1">
    <citation type="submission" date="2017-01" db="EMBL/GenBank/DDBJ databases">
        <title>Genome Analysis of Deinococcus marmoris KOPRI26562.</title>
        <authorList>
            <person name="Kim J.H."/>
            <person name="Oh H.-M."/>
        </authorList>
    </citation>
    <scope>NUCLEOTIDE SEQUENCE [LARGE SCALE GENOMIC DNA]</scope>
    <source>
        <strain evidence="2 3">KOPRI26562</strain>
    </source>
</reference>
<dbReference type="PANTHER" id="PTHR33164">
    <property type="entry name" value="TRANSCRIPTIONAL REGULATOR, MARR FAMILY"/>
    <property type="match status" value="1"/>
</dbReference>
<feature type="domain" description="HTH marR-type" evidence="1">
    <location>
        <begin position="12"/>
        <end position="144"/>
    </location>
</feature>
<keyword evidence="3" id="KW-1185">Reference proteome</keyword>
<evidence type="ECO:0000259" key="1">
    <source>
        <dbReference type="PROSITE" id="PS50995"/>
    </source>
</evidence>
<organism evidence="2 3">
    <name type="scientific">Deinococcus marmoris</name>
    <dbReference type="NCBI Taxonomy" id="249408"/>
    <lineage>
        <taxon>Bacteria</taxon>
        <taxon>Thermotogati</taxon>
        <taxon>Deinococcota</taxon>
        <taxon>Deinococci</taxon>
        <taxon>Deinococcales</taxon>
        <taxon>Deinococcaceae</taxon>
        <taxon>Deinococcus</taxon>
    </lineage>
</organism>
<dbReference type="PRINTS" id="PR00598">
    <property type="entry name" value="HTHMARR"/>
</dbReference>
<evidence type="ECO:0000313" key="2">
    <source>
        <dbReference type="EMBL" id="OLV18869.1"/>
    </source>
</evidence>
<dbReference type="Pfam" id="PF01047">
    <property type="entry name" value="MarR"/>
    <property type="match status" value="1"/>
</dbReference>
<dbReference type="InterPro" id="IPR036388">
    <property type="entry name" value="WH-like_DNA-bd_sf"/>
</dbReference>